<evidence type="ECO:0000259" key="3">
    <source>
        <dbReference type="Pfam" id="PF13464"/>
    </source>
</evidence>
<dbReference type="EMBL" id="SHKM01000001">
    <property type="protein sequence ID" value="RZT90342.1"/>
    <property type="molecule type" value="Genomic_DNA"/>
</dbReference>
<name>A0ABY0ITD6_9RHOO</name>
<gene>
    <name evidence="4" type="ORF">EV678_1156</name>
</gene>
<proteinExistence type="predicted"/>
<dbReference type="Pfam" id="PF13413">
    <property type="entry name" value="HTH_25"/>
    <property type="match status" value="1"/>
</dbReference>
<dbReference type="SUPFAM" id="SSF47413">
    <property type="entry name" value="lambda repressor-like DNA-binding domains"/>
    <property type="match status" value="1"/>
</dbReference>
<dbReference type="RefSeq" id="WP_130458811.1">
    <property type="nucleotide sequence ID" value="NZ_SHKM01000001.1"/>
</dbReference>
<dbReference type="InterPro" id="IPR001387">
    <property type="entry name" value="Cro/C1-type_HTH"/>
</dbReference>
<keyword evidence="2" id="KW-0472">Membrane</keyword>
<dbReference type="InterPro" id="IPR050400">
    <property type="entry name" value="Bact_Cytoskel_RodZ"/>
</dbReference>
<dbReference type="PANTHER" id="PTHR34475:SF1">
    <property type="entry name" value="CYTOSKELETON PROTEIN RODZ"/>
    <property type="match status" value="1"/>
</dbReference>
<feature type="domain" description="Cytoskeleton protein RodZ-like C-terminal" evidence="3">
    <location>
        <begin position="247"/>
        <end position="317"/>
    </location>
</feature>
<evidence type="ECO:0000256" key="2">
    <source>
        <dbReference type="SAM" id="Phobius"/>
    </source>
</evidence>
<dbReference type="InterPro" id="IPR010982">
    <property type="entry name" value="Lambda_DNA-bd_dom_sf"/>
</dbReference>
<feature type="region of interest" description="Disordered" evidence="1">
    <location>
        <begin position="154"/>
        <end position="186"/>
    </location>
</feature>
<dbReference type="PANTHER" id="PTHR34475">
    <property type="match status" value="1"/>
</dbReference>
<keyword evidence="2" id="KW-1133">Transmembrane helix</keyword>
<evidence type="ECO:0000313" key="5">
    <source>
        <dbReference type="Proteomes" id="UP000292136"/>
    </source>
</evidence>
<dbReference type="CDD" id="cd00093">
    <property type="entry name" value="HTH_XRE"/>
    <property type="match status" value="1"/>
</dbReference>
<evidence type="ECO:0000256" key="1">
    <source>
        <dbReference type="SAM" id="MobiDB-lite"/>
    </source>
</evidence>
<organism evidence="4 5">
    <name type="scientific">Azospira oryzae</name>
    <dbReference type="NCBI Taxonomy" id="146939"/>
    <lineage>
        <taxon>Bacteria</taxon>
        <taxon>Pseudomonadati</taxon>
        <taxon>Pseudomonadota</taxon>
        <taxon>Betaproteobacteria</taxon>
        <taxon>Rhodocyclales</taxon>
        <taxon>Rhodocyclaceae</taxon>
        <taxon>Azospira</taxon>
    </lineage>
</organism>
<dbReference type="Pfam" id="PF13464">
    <property type="entry name" value="RodZ_C"/>
    <property type="match status" value="1"/>
</dbReference>
<dbReference type="InterPro" id="IPR025194">
    <property type="entry name" value="RodZ-like_C"/>
</dbReference>
<reference evidence="4 5" key="1">
    <citation type="submission" date="2019-02" db="EMBL/GenBank/DDBJ databases">
        <title>Genomic Encyclopedia of Type Strains, Phase IV (KMG-IV): sequencing the most valuable type-strain genomes for metagenomic binning, comparative biology and taxonomic classification.</title>
        <authorList>
            <person name="Goeker M."/>
        </authorList>
    </citation>
    <scope>NUCLEOTIDE SEQUENCE [LARGE SCALE GENOMIC DNA]</scope>
    <source>
        <strain evidence="4 5">DSM 21223</strain>
    </source>
</reference>
<dbReference type="Proteomes" id="UP000292136">
    <property type="component" value="Unassembled WGS sequence"/>
</dbReference>
<feature type="compositionally biased region" description="Low complexity" evidence="1">
    <location>
        <begin position="158"/>
        <end position="178"/>
    </location>
</feature>
<dbReference type="Gene3D" id="1.10.260.40">
    <property type="entry name" value="lambda repressor-like DNA-binding domains"/>
    <property type="match status" value="1"/>
</dbReference>
<keyword evidence="5" id="KW-1185">Reference proteome</keyword>
<sequence>MSELVQETLAEESPAAESRPEVSVGLVLRQARESRQMSVADVAQLLKISYRQVDALESDNWDALPGQTFVLGFIRNYARLLHLDATPLLQQIKAAQTPDNPNIVLPEASAASLPQPGQGKRRDLAAVAGAALMVGVAVAAYFLVPADFWQSAPEPEPVAETAAEAEPEQAFPPAAPAEGNSSEAAATGVPEQAPATVVPPAAAAVAAAAPAPVAAAAPAAVAAPAPVTVSPPAPSGAVAAGQARFKFRFEQPSWVEVKDKSGQIVFSQLNPAGSEREVEGVPPFSLVVGNASHVKLTYKGRDVPLEPRSKDDVARVSLD</sequence>
<comment type="caution">
    <text evidence="4">The sequence shown here is derived from an EMBL/GenBank/DDBJ whole genome shotgun (WGS) entry which is preliminary data.</text>
</comment>
<feature type="transmembrane region" description="Helical" evidence="2">
    <location>
        <begin position="124"/>
        <end position="144"/>
    </location>
</feature>
<protein>
    <submittedName>
        <fullName evidence="4">Cytoskeleton protein RodZ</fullName>
    </submittedName>
</protein>
<accession>A0ABY0ITD6</accession>
<evidence type="ECO:0000313" key="4">
    <source>
        <dbReference type="EMBL" id="RZT90342.1"/>
    </source>
</evidence>
<keyword evidence="2" id="KW-0812">Transmembrane</keyword>